<evidence type="ECO:0000256" key="4">
    <source>
        <dbReference type="ARBA" id="ARBA00022840"/>
    </source>
</evidence>
<keyword evidence="2 8" id="KW-0812">Transmembrane</keyword>
<keyword evidence="4" id="KW-0067">ATP-binding</keyword>
<evidence type="ECO:0000256" key="1">
    <source>
        <dbReference type="ARBA" id="ARBA00004651"/>
    </source>
</evidence>
<name>A0ABQ3DRJ4_9ACTN</name>
<proteinExistence type="predicted"/>
<evidence type="ECO:0000256" key="3">
    <source>
        <dbReference type="ARBA" id="ARBA00022741"/>
    </source>
</evidence>
<feature type="domain" description="ABC transmembrane type-1" evidence="10">
    <location>
        <begin position="35"/>
        <end position="314"/>
    </location>
</feature>
<evidence type="ECO:0000313" key="12">
    <source>
        <dbReference type="Proteomes" id="UP000599437"/>
    </source>
</evidence>
<dbReference type="Pfam" id="PF00664">
    <property type="entry name" value="ABC_membrane"/>
    <property type="match status" value="1"/>
</dbReference>
<keyword evidence="3" id="KW-0547">Nucleotide-binding</keyword>
<evidence type="ECO:0000256" key="5">
    <source>
        <dbReference type="ARBA" id="ARBA00022989"/>
    </source>
</evidence>
<protein>
    <submittedName>
        <fullName evidence="11">ABC transporter</fullName>
    </submittedName>
</protein>
<comment type="subcellular location">
    <subcellularLocation>
        <location evidence="1">Cell membrane</location>
        <topology evidence="1">Multi-pass membrane protein</topology>
    </subcellularLocation>
</comment>
<dbReference type="InterPro" id="IPR003593">
    <property type="entry name" value="AAA+_ATPase"/>
</dbReference>
<reference evidence="12" key="1">
    <citation type="journal article" date="2019" name="Int. J. Syst. Evol. Microbiol.">
        <title>The Global Catalogue of Microorganisms (GCM) 10K type strain sequencing project: providing services to taxonomists for standard genome sequencing and annotation.</title>
        <authorList>
            <consortium name="The Broad Institute Genomics Platform"/>
            <consortium name="The Broad Institute Genome Sequencing Center for Infectious Disease"/>
            <person name="Wu L."/>
            <person name="Ma J."/>
        </authorList>
    </citation>
    <scope>NUCLEOTIDE SEQUENCE [LARGE SCALE GENOMIC DNA]</scope>
    <source>
        <strain evidence="12">JCM 4737</strain>
    </source>
</reference>
<dbReference type="EMBL" id="BMVO01000013">
    <property type="protein sequence ID" value="GHB13200.1"/>
    <property type="molecule type" value="Genomic_DNA"/>
</dbReference>
<organism evidence="11 12">
    <name type="scientific">Streptomyces chryseus</name>
    <dbReference type="NCBI Taxonomy" id="68186"/>
    <lineage>
        <taxon>Bacteria</taxon>
        <taxon>Bacillati</taxon>
        <taxon>Actinomycetota</taxon>
        <taxon>Actinomycetes</taxon>
        <taxon>Kitasatosporales</taxon>
        <taxon>Streptomycetaceae</taxon>
        <taxon>Streptomyces</taxon>
    </lineage>
</organism>
<dbReference type="InterPro" id="IPR003439">
    <property type="entry name" value="ABC_transporter-like_ATP-bd"/>
</dbReference>
<dbReference type="Gene3D" id="1.20.1560.10">
    <property type="entry name" value="ABC transporter type 1, transmembrane domain"/>
    <property type="match status" value="1"/>
</dbReference>
<dbReference type="PROSITE" id="PS50929">
    <property type="entry name" value="ABC_TM1F"/>
    <property type="match status" value="1"/>
</dbReference>
<evidence type="ECO:0000256" key="7">
    <source>
        <dbReference type="SAM" id="MobiDB-lite"/>
    </source>
</evidence>
<evidence type="ECO:0000259" key="9">
    <source>
        <dbReference type="PROSITE" id="PS50893"/>
    </source>
</evidence>
<dbReference type="SUPFAM" id="SSF52540">
    <property type="entry name" value="P-loop containing nucleoside triphosphate hydrolases"/>
    <property type="match status" value="1"/>
</dbReference>
<keyword evidence="5 8" id="KW-1133">Transmembrane helix</keyword>
<dbReference type="CDD" id="cd18551">
    <property type="entry name" value="ABC_6TM_LmrA_like"/>
    <property type="match status" value="1"/>
</dbReference>
<dbReference type="InterPro" id="IPR011527">
    <property type="entry name" value="ABC1_TM_dom"/>
</dbReference>
<keyword evidence="12" id="KW-1185">Reference proteome</keyword>
<feature type="transmembrane region" description="Helical" evidence="8">
    <location>
        <begin position="138"/>
        <end position="163"/>
    </location>
</feature>
<comment type="caution">
    <text evidence="11">The sequence shown here is derived from an EMBL/GenBank/DDBJ whole genome shotgun (WGS) entry which is preliminary data.</text>
</comment>
<feature type="transmembrane region" description="Helical" evidence="8">
    <location>
        <begin position="169"/>
        <end position="190"/>
    </location>
</feature>
<feature type="domain" description="ABC transporter" evidence="9">
    <location>
        <begin position="362"/>
        <end position="597"/>
    </location>
</feature>
<feature type="region of interest" description="Disordered" evidence="7">
    <location>
        <begin position="338"/>
        <end position="361"/>
    </location>
</feature>
<evidence type="ECO:0000256" key="2">
    <source>
        <dbReference type="ARBA" id="ARBA00022692"/>
    </source>
</evidence>
<accession>A0ABQ3DRJ4</accession>
<dbReference type="Proteomes" id="UP000599437">
    <property type="component" value="Unassembled WGS sequence"/>
</dbReference>
<keyword evidence="6 8" id="KW-0472">Membrane</keyword>
<feature type="compositionally biased region" description="Basic and acidic residues" evidence="7">
    <location>
        <begin position="344"/>
        <end position="355"/>
    </location>
</feature>
<dbReference type="InterPro" id="IPR027417">
    <property type="entry name" value="P-loop_NTPase"/>
</dbReference>
<feature type="transmembrane region" description="Helical" evidence="8">
    <location>
        <begin position="34"/>
        <end position="52"/>
    </location>
</feature>
<dbReference type="PANTHER" id="PTHR43394">
    <property type="entry name" value="ATP-DEPENDENT PERMEASE MDL1, MITOCHONDRIAL"/>
    <property type="match status" value="1"/>
</dbReference>
<dbReference type="Pfam" id="PF00005">
    <property type="entry name" value="ABC_tran"/>
    <property type="match status" value="1"/>
</dbReference>
<gene>
    <name evidence="11" type="ORF">GCM10010346_40900</name>
</gene>
<dbReference type="SMART" id="SM00382">
    <property type="entry name" value="AAA"/>
    <property type="match status" value="1"/>
</dbReference>
<evidence type="ECO:0000256" key="6">
    <source>
        <dbReference type="ARBA" id="ARBA00023136"/>
    </source>
</evidence>
<dbReference type="SUPFAM" id="SSF90123">
    <property type="entry name" value="ABC transporter transmembrane region"/>
    <property type="match status" value="1"/>
</dbReference>
<dbReference type="Gene3D" id="3.40.50.300">
    <property type="entry name" value="P-loop containing nucleotide triphosphate hydrolases"/>
    <property type="match status" value="1"/>
</dbReference>
<feature type="transmembrane region" description="Helical" evidence="8">
    <location>
        <begin position="288"/>
        <end position="309"/>
    </location>
</feature>
<dbReference type="InterPro" id="IPR036640">
    <property type="entry name" value="ABC1_TM_sf"/>
</dbReference>
<dbReference type="InterPro" id="IPR039421">
    <property type="entry name" value="Type_1_exporter"/>
</dbReference>
<sequence>MEEAGNDVDTNNAEEQDIGLKVLLRLARPHRKPIVLGLFLGLAGSLGALAQPMAARTILDAVTDKSGLLGPLLTLIALVLAGAVMSGLQLFILERAGERMVLGLRLRLIQRLLHLKVAEYDRRQTGDLLSKAGSDTTLLRSVLTANVLDALPGVVTIVGAIALMVYLDWILLVVVLAVIAVVTLVVAPALSRIRDSTHTAQEHVGHMTSSLERALSAIRTVKAGVMQDTEAGRIGGHARSAYTAGVRTVKLDAFISVGTALAMQLSFLVVLGVGGYRVASGTLPAADLIAFLLYVMYLGSPLMVITAAVSQLQKAFAAAARIMEADTMDTEFPDVVTVTSPESVTERSPRRETGREGTPPTVEFDRVTFTYRTDEPVLSEVSFRIDAGMKTAIVGPSGVGKTTVLNLLERFYDPTAGRILFDGRDLATLPLNSLRARIGYVEQTAPVLAGTLRENLLYGTHRDVPAKELAEVVRAVRLDHIVRGLPDGLDSPVGERGSQLSGGERQRVAAARLLLRRPGLILLDEATSQLDSPNEQALQEAFDAVADRATTIVVAHRLSTVVASDRIIVLAGGGVRSVGTHAELMDTDEFYRELARGQLLARG</sequence>
<feature type="transmembrane region" description="Helical" evidence="8">
    <location>
        <begin position="72"/>
        <end position="93"/>
    </location>
</feature>
<dbReference type="RefSeq" id="WP_211362596.1">
    <property type="nucleotide sequence ID" value="NZ_BMVO01000013.1"/>
</dbReference>
<evidence type="ECO:0000313" key="11">
    <source>
        <dbReference type="EMBL" id="GHB13200.1"/>
    </source>
</evidence>
<evidence type="ECO:0000256" key="8">
    <source>
        <dbReference type="SAM" id="Phobius"/>
    </source>
</evidence>
<feature type="transmembrane region" description="Helical" evidence="8">
    <location>
        <begin position="253"/>
        <end position="276"/>
    </location>
</feature>
<dbReference type="PANTHER" id="PTHR43394:SF1">
    <property type="entry name" value="ATP-BINDING CASSETTE SUB-FAMILY B MEMBER 10, MITOCHONDRIAL"/>
    <property type="match status" value="1"/>
</dbReference>
<evidence type="ECO:0000259" key="10">
    <source>
        <dbReference type="PROSITE" id="PS50929"/>
    </source>
</evidence>
<dbReference type="PROSITE" id="PS50893">
    <property type="entry name" value="ABC_TRANSPORTER_2"/>
    <property type="match status" value="1"/>
</dbReference>